<reference evidence="1" key="1">
    <citation type="journal article" date="2014" name="Front. Microbiol.">
        <title>High frequency of phylogenetically diverse reductive dehalogenase-homologous genes in deep subseafloor sedimentary metagenomes.</title>
        <authorList>
            <person name="Kawai M."/>
            <person name="Futagami T."/>
            <person name="Toyoda A."/>
            <person name="Takaki Y."/>
            <person name="Nishi S."/>
            <person name="Hori S."/>
            <person name="Arai W."/>
            <person name="Tsubouchi T."/>
            <person name="Morono Y."/>
            <person name="Uchiyama I."/>
            <person name="Ito T."/>
            <person name="Fujiyama A."/>
            <person name="Inagaki F."/>
            <person name="Takami H."/>
        </authorList>
    </citation>
    <scope>NUCLEOTIDE SEQUENCE</scope>
    <source>
        <strain evidence="1">Expedition CK06-06</strain>
    </source>
</reference>
<comment type="caution">
    <text evidence="1">The sequence shown here is derived from an EMBL/GenBank/DDBJ whole genome shotgun (WGS) entry which is preliminary data.</text>
</comment>
<proteinExistence type="predicted"/>
<dbReference type="AlphaFoldDB" id="X0WS83"/>
<evidence type="ECO:0000313" key="1">
    <source>
        <dbReference type="EMBL" id="GAG15556.1"/>
    </source>
</evidence>
<accession>X0WS83</accession>
<name>X0WS83_9ZZZZ</name>
<sequence length="143" mass="16264">MSVHKSFVKRIGFVAMGGILLGLAQLSAHAGNYLYLESPSETRSLELHEISAQLLPGYSGETIKDEGYSLPDEKGESGRNPHVKWSLDLFLGSALNIRTPLSIHQSGEERIFLYARYQEKPFKESPYYAWRIAKWSQNQAWEF</sequence>
<protein>
    <submittedName>
        <fullName evidence="1">Uncharacterized protein</fullName>
    </submittedName>
</protein>
<organism evidence="1">
    <name type="scientific">marine sediment metagenome</name>
    <dbReference type="NCBI Taxonomy" id="412755"/>
    <lineage>
        <taxon>unclassified sequences</taxon>
        <taxon>metagenomes</taxon>
        <taxon>ecological metagenomes</taxon>
    </lineage>
</organism>
<gene>
    <name evidence="1" type="ORF">S01H1_56044</name>
</gene>
<dbReference type="EMBL" id="BARS01036464">
    <property type="protein sequence ID" value="GAG15556.1"/>
    <property type="molecule type" value="Genomic_DNA"/>
</dbReference>
<feature type="non-terminal residue" evidence="1">
    <location>
        <position position="143"/>
    </location>
</feature>